<dbReference type="Proteomes" id="UP000298663">
    <property type="component" value="Unassembled WGS sequence"/>
</dbReference>
<protein>
    <submittedName>
        <fullName evidence="2">Uncharacterized protein</fullName>
    </submittedName>
</protein>
<dbReference type="AlphaFoldDB" id="A0A4V6XW71"/>
<evidence type="ECO:0000313" key="3">
    <source>
        <dbReference type="Proteomes" id="UP000298663"/>
    </source>
</evidence>
<organism evidence="2 3">
    <name type="scientific">Steinernema carpocapsae</name>
    <name type="common">Entomopathogenic nematode</name>
    <dbReference type="NCBI Taxonomy" id="34508"/>
    <lineage>
        <taxon>Eukaryota</taxon>
        <taxon>Metazoa</taxon>
        <taxon>Ecdysozoa</taxon>
        <taxon>Nematoda</taxon>
        <taxon>Chromadorea</taxon>
        <taxon>Rhabditida</taxon>
        <taxon>Tylenchina</taxon>
        <taxon>Panagrolaimomorpha</taxon>
        <taxon>Strongyloidoidea</taxon>
        <taxon>Steinernematidae</taxon>
        <taxon>Steinernema</taxon>
    </lineage>
</organism>
<sequence length="82" mass="8572">MNMNAIQQAAAVRAMQRSNSSSNNSINTTSNSSRFLEALTRRASVPLSESSPSSTKPTDSSTMTYSSSLALSEGARSTPAIA</sequence>
<feature type="compositionally biased region" description="Low complexity" evidence="1">
    <location>
        <begin position="44"/>
        <end position="62"/>
    </location>
</feature>
<keyword evidence="3" id="KW-1185">Reference proteome</keyword>
<reference evidence="2 3" key="2">
    <citation type="journal article" date="2019" name="G3 (Bethesda)">
        <title>Hybrid Assembly of the Genome of the Entomopathogenic Nematode Steinernema carpocapsae Identifies the X-Chromosome.</title>
        <authorList>
            <person name="Serra L."/>
            <person name="Macchietto M."/>
            <person name="Macias-Munoz A."/>
            <person name="McGill C.J."/>
            <person name="Rodriguez I.M."/>
            <person name="Rodriguez B."/>
            <person name="Murad R."/>
            <person name="Mortazavi A."/>
        </authorList>
    </citation>
    <scope>NUCLEOTIDE SEQUENCE [LARGE SCALE GENOMIC DNA]</scope>
    <source>
        <strain evidence="2 3">ALL</strain>
    </source>
</reference>
<feature type="region of interest" description="Disordered" evidence="1">
    <location>
        <begin position="1"/>
        <end position="82"/>
    </location>
</feature>
<name>A0A4V6XW71_STECR</name>
<dbReference type="EMBL" id="AZBU02000004">
    <property type="protein sequence ID" value="TKR80065.1"/>
    <property type="molecule type" value="Genomic_DNA"/>
</dbReference>
<accession>A0A4V6XW71</accession>
<evidence type="ECO:0000256" key="1">
    <source>
        <dbReference type="SAM" id="MobiDB-lite"/>
    </source>
</evidence>
<feature type="compositionally biased region" description="Low complexity" evidence="1">
    <location>
        <begin position="18"/>
        <end position="33"/>
    </location>
</feature>
<evidence type="ECO:0000313" key="2">
    <source>
        <dbReference type="EMBL" id="TKR80065.1"/>
    </source>
</evidence>
<proteinExistence type="predicted"/>
<gene>
    <name evidence="2" type="ORF">L596_014196</name>
</gene>
<reference evidence="2 3" key="1">
    <citation type="journal article" date="2015" name="Genome Biol.">
        <title>Comparative genomics of Steinernema reveals deeply conserved gene regulatory networks.</title>
        <authorList>
            <person name="Dillman A.R."/>
            <person name="Macchietto M."/>
            <person name="Porter C.F."/>
            <person name="Rogers A."/>
            <person name="Williams B."/>
            <person name="Antoshechkin I."/>
            <person name="Lee M.M."/>
            <person name="Goodwin Z."/>
            <person name="Lu X."/>
            <person name="Lewis E.E."/>
            <person name="Goodrich-Blair H."/>
            <person name="Stock S.P."/>
            <person name="Adams B.J."/>
            <person name="Sternberg P.W."/>
            <person name="Mortazavi A."/>
        </authorList>
    </citation>
    <scope>NUCLEOTIDE SEQUENCE [LARGE SCALE GENOMIC DNA]</scope>
    <source>
        <strain evidence="2 3">ALL</strain>
    </source>
</reference>
<comment type="caution">
    <text evidence="2">The sequence shown here is derived from an EMBL/GenBank/DDBJ whole genome shotgun (WGS) entry which is preliminary data.</text>
</comment>